<dbReference type="Proteomes" id="UP001496627">
    <property type="component" value="Unassembled WGS sequence"/>
</dbReference>
<evidence type="ECO:0000313" key="2">
    <source>
        <dbReference type="Proteomes" id="UP001496627"/>
    </source>
</evidence>
<reference evidence="1 2" key="1">
    <citation type="submission" date="2024-05" db="EMBL/GenBank/DDBJ databases">
        <title>Neorhizobium sp. Rsf11, a plant growth promoting and heavy metal resistant PAH-degrader.</title>
        <authorList>
            <person name="Golubev S.N."/>
            <person name="Muratova A.Y."/>
            <person name="Markelova M.I."/>
        </authorList>
    </citation>
    <scope>NUCLEOTIDE SEQUENCE [LARGE SCALE GENOMIC DNA]</scope>
    <source>
        <strain evidence="1 2">Rsf11</strain>
    </source>
</reference>
<gene>
    <name evidence="1" type="ORF">ABK249_10860</name>
</gene>
<evidence type="ECO:0000313" key="1">
    <source>
        <dbReference type="EMBL" id="MEQ1405432.1"/>
    </source>
</evidence>
<comment type="caution">
    <text evidence="1">The sequence shown here is derived from an EMBL/GenBank/DDBJ whole genome shotgun (WGS) entry which is preliminary data.</text>
</comment>
<keyword evidence="2" id="KW-1185">Reference proteome</keyword>
<dbReference type="InterPro" id="IPR027417">
    <property type="entry name" value="P-loop_NTPase"/>
</dbReference>
<dbReference type="Gene3D" id="3.40.50.300">
    <property type="entry name" value="P-loop containing nucleotide triphosphate hydrolases"/>
    <property type="match status" value="1"/>
</dbReference>
<proteinExistence type="predicted"/>
<organism evidence="1 2">
    <name type="scientific">Neorhizobium phenanthreniclasticum</name>
    <dbReference type="NCBI Taxonomy" id="3157917"/>
    <lineage>
        <taxon>Bacteria</taxon>
        <taxon>Pseudomonadati</taxon>
        <taxon>Pseudomonadota</taxon>
        <taxon>Alphaproteobacteria</taxon>
        <taxon>Hyphomicrobiales</taxon>
        <taxon>Rhizobiaceae</taxon>
        <taxon>Rhizobium/Agrobacterium group</taxon>
        <taxon>Neorhizobium</taxon>
    </lineage>
</organism>
<dbReference type="EMBL" id="JBEAAL010000006">
    <property type="protein sequence ID" value="MEQ1405432.1"/>
    <property type="molecule type" value="Genomic_DNA"/>
</dbReference>
<dbReference type="RefSeq" id="WP_348862852.1">
    <property type="nucleotide sequence ID" value="NZ_JBEAAL010000006.1"/>
</dbReference>
<protein>
    <recommendedName>
        <fullName evidence="3">2-phosphoglycerate kinase</fullName>
    </recommendedName>
</protein>
<accession>A0ABV0M0P1</accession>
<name>A0ABV0M0P1_9HYPH</name>
<evidence type="ECO:0008006" key="3">
    <source>
        <dbReference type="Google" id="ProtNLM"/>
    </source>
</evidence>
<dbReference type="SUPFAM" id="SSF52540">
    <property type="entry name" value="P-loop containing nucleoside triphosphate hydrolases"/>
    <property type="match status" value="1"/>
</dbReference>
<sequence>MEERLSGILIAGSSNVGKTTLARLLADALGWRMISTDSLGRHPGRPWPQVRQPVAEYYSRLSPETIYWFLKVHHENMWPRLEQIIKEESEAERRFVFEGSALRPEYIAPLVSEKIAGVCLYADADFLQARMRSEAKYGEADDISRGLIDKFIERSLRDNSEMRASAKEHGLEAIDAADPDAVAGLFDRLTSRA</sequence>